<dbReference type="PANTHER" id="PTHR11785:SF512">
    <property type="entry name" value="SOBREMESA, ISOFORM B"/>
    <property type="match status" value="1"/>
</dbReference>
<dbReference type="Gene3D" id="1.20.1740.10">
    <property type="entry name" value="Amino acid/polyamine transporter I"/>
    <property type="match status" value="1"/>
</dbReference>
<feature type="transmembrane region" description="Helical" evidence="5">
    <location>
        <begin position="295"/>
        <end position="322"/>
    </location>
</feature>
<evidence type="ECO:0000256" key="1">
    <source>
        <dbReference type="ARBA" id="ARBA00004141"/>
    </source>
</evidence>
<comment type="subcellular location">
    <subcellularLocation>
        <location evidence="1">Membrane</location>
        <topology evidence="1">Multi-pass membrane protein</topology>
    </subcellularLocation>
</comment>
<dbReference type="RefSeq" id="WP_135283622.1">
    <property type="nucleotide sequence ID" value="NZ_SMLL01000001.1"/>
</dbReference>
<feature type="transmembrane region" description="Helical" evidence="5">
    <location>
        <begin position="245"/>
        <end position="265"/>
    </location>
</feature>
<reference evidence="6 7" key="1">
    <citation type="submission" date="2019-03" db="EMBL/GenBank/DDBJ databases">
        <title>Ramlibacter rhizophilus CCTCC AB2015357, whole genome shotgun sequence.</title>
        <authorList>
            <person name="Zhang X."/>
            <person name="Feng G."/>
            <person name="Zhu H."/>
        </authorList>
    </citation>
    <scope>NUCLEOTIDE SEQUENCE [LARGE SCALE GENOMIC DNA]</scope>
    <source>
        <strain evidence="6 7">CCTCC AB2015357</strain>
    </source>
</reference>
<feature type="transmembrane region" description="Helical" evidence="5">
    <location>
        <begin position="205"/>
        <end position="225"/>
    </location>
</feature>
<organism evidence="6 7">
    <name type="scientific">Ramlibacter rhizophilus</name>
    <dbReference type="NCBI Taxonomy" id="1781167"/>
    <lineage>
        <taxon>Bacteria</taxon>
        <taxon>Pseudomonadati</taxon>
        <taxon>Pseudomonadota</taxon>
        <taxon>Betaproteobacteria</taxon>
        <taxon>Burkholderiales</taxon>
        <taxon>Comamonadaceae</taxon>
        <taxon>Ramlibacter</taxon>
    </lineage>
</organism>
<evidence type="ECO:0000313" key="6">
    <source>
        <dbReference type="EMBL" id="TFZ04740.1"/>
    </source>
</evidence>
<feature type="transmembrane region" description="Helical" evidence="5">
    <location>
        <begin position="343"/>
        <end position="364"/>
    </location>
</feature>
<dbReference type="InterPro" id="IPR002293">
    <property type="entry name" value="AA/rel_permease1"/>
</dbReference>
<keyword evidence="7" id="KW-1185">Reference proteome</keyword>
<feature type="transmembrane region" description="Helical" evidence="5">
    <location>
        <begin position="138"/>
        <end position="157"/>
    </location>
</feature>
<keyword evidence="4 5" id="KW-0472">Membrane</keyword>
<dbReference type="EMBL" id="SMLL01000001">
    <property type="protein sequence ID" value="TFZ04740.1"/>
    <property type="molecule type" value="Genomic_DNA"/>
</dbReference>
<dbReference type="PIRSF" id="PIRSF006060">
    <property type="entry name" value="AA_transporter"/>
    <property type="match status" value="1"/>
</dbReference>
<comment type="caution">
    <text evidence="6">The sequence shown here is derived from an EMBL/GenBank/DDBJ whole genome shotgun (WGS) entry which is preliminary data.</text>
</comment>
<accession>A0A4Z0C2Q0</accession>
<proteinExistence type="predicted"/>
<evidence type="ECO:0000256" key="2">
    <source>
        <dbReference type="ARBA" id="ARBA00022692"/>
    </source>
</evidence>
<keyword evidence="2 5" id="KW-0812">Transmembrane</keyword>
<feature type="transmembrane region" description="Helical" evidence="5">
    <location>
        <begin position="21"/>
        <end position="39"/>
    </location>
</feature>
<dbReference type="PANTHER" id="PTHR11785">
    <property type="entry name" value="AMINO ACID TRANSPORTER"/>
    <property type="match status" value="1"/>
</dbReference>
<feature type="transmembrane region" description="Helical" evidence="5">
    <location>
        <begin position="164"/>
        <end position="185"/>
    </location>
</feature>
<dbReference type="OrthoDB" id="6743928at2"/>
<gene>
    <name evidence="6" type="ORF">EZ242_03045</name>
</gene>
<evidence type="ECO:0000313" key="7">
    <source>
        <dbReference type="Proteomes" id="UP000297564"/>
    </source>
</evidence>
<protein>
    <submittedName>
        <fullName evidence="6">Amino acid permease</fullName>
    </submittedName>
</protein>
<name>A0A4Z0C2Q0_9BURK</name>
<feature type="transmembrane region" description="Helical" evidence="5">
    <location>
        <begin position="51"/>
        <end position="74"/>
    </location>
</feature>
<feature type="transmembrane region" description="Helical" evidence="5">
    <location>
        <begin position="406"/>
        <end position="424"/>
    </location>
</feature>
<dbReference type="AlphaFoldDB" id="A0A4Z0C2Q0"/>
<dbReference type="GO" id="GO:0015179">
    <property type="term" value="F:L-amino acid transmembrane transporter activity"/>
    <property type="evidence" value="ECO:0007669"/>
    <property type="project" value="TreeGrafter"/>
</dbReference>
<keyword evidence="3 5" id="KW-1133">Transmembrane helix</keyword>
<feature type="transmembrane region" description="Helical" evidence="5">
    <location>
        <begin position="376"/>
        <end position="394"/>
    </location>
</feature>
<feature type="transmembrane region" description="Helical" evidence="5">
    <location>
        <begin position="95"/>
        <end position="118"/>
    </location>
</feature>
<dbReference type="Pfam" id="PF13520">
    <property type="entry name" value="AA_permease_2"/>
    <property type="match status" value="1"/>
</dbReference>
<dbReference type="GO" id="GO:0016020">
    <property type="term" value="C:membrane"/>
    <property type="evidence" value="ECO:0007669"/>
    <property type="project" value="UniProtKB-SubCell"/>
</dbReference>
<evidence type="ECO:0000256" key="5">
    <source>
        <dbReference type="SAM" id="Phobius"/>
    </source>
</evidence>
<dbReference type="InterPro" id="IPR050598">
    <property type="entry name" value="AminoAcid_Transporter"/>
</dbReference>
<evidence type="ECO:0000256" key="3">
    <source>
        <dbReference type="ARBA" id="ARBA00022989"/>
    </source>
</evidence>
<evidence type="ECO:0000256" key="4">
    <source>
        <dbReference type="ARBA" id="ARBA00023136"/>
    </source>
</evidence>
<sequence>MRESDARSSSDGPRELLTLRHAVLLIVGVVIGAGIFKAPSLVAQMTGSPGWMFTAWVLGGVVSLIGALCYAELTTSYPSVGGDYHFLHRAYGRKVSFLFAWARFSVITTGSIALLAFVFGDYMQQVVPLAGDTATGSALYAAAVIAVLWWINARGLLAGASAQSWLTALEIGGLLLVFAAALWVLGGLAPQASAPAAAAWSFGAAPGWGGFGLAMVFVLLAFGGWNEASYISAELKDSRRSMVKVLVVSIITITVLYLMVTWAYWRVLGLSGMGKSEAVAADAMRVAFGATGETVISILVAIAALSSINATMIVGARTSYAAGCDWPPLRRLAYWDTGRGSPAVALTVQNAAALLLVLVGFWSGNGFRSMVEFTAPVFWLFFLLAGLSLFVLRWREPRTSRPFSVPLYPVLPVIFCLTCGYMLWSSLSYASSQQLAGLNAGWIGVLVLLSGAVLMVLLEARRPVRVSTDVN</sequence>
<feature type="transmembrane region" description="Helical" evidence="5">
    <location>
        <begin position="436"/>
        <end position="458"/>
    </location>
</feature>
<dbReference type="Proteomes" id="UP000297564">
    <property type="component" value="Unassembled WGS sequence"/>
</dbReference>